<proteinExistence type="predicted"/>
<evidence type="ECO:0000313" key="2">
    <source>
        <dbReference type="Proteomes" id="UP000800094"/>
    </source>
</evidence>
<dbReference type="AlphaFoldDB" id="A0A6A6I4U2"/>
<organism evidence="1 2">
    <name type="scientific">Trematosphaeria pertusa</name>
    <dbReference type="NCBI Taxonomy" id="390896"/>
    <lineage>
        <taxon>Eukaryota</taxon>
        <taxon>Fungi</taxon>
        <taxon>Dikarya</taxon>
        <taxon>Ascomycota</taxon>
        <taxon>Pezizomycotina</taxon>
        <taxon>Dothideomycetes</taxon>
        <taxon>Pleosporomycetidae</taxon>
        <taxon>Pleosporales</taxon>
        <taxon>Massarineae</taxon>
        <taxon>Trematosphaeriaceae</taxon>
        <taxon>Trematosphaeria</taxon>
    </lineage>
</organism>
<dbReference type="RefSeq" id="XP_033680052.1">
    <property type="nucleotide sequence ID" value="XM_033836314.1"/>
</dbReference>
<dbReference type="EMBL" id="ML987201">
    <property type="protein sequence ID" value="KAF2245048.1"/>
    <property type="molecule type" value="Genomic_DNA"/>
</dbReference>
<accession>A0A6A6I4U2</accession>
<dbReference type="Proteomes" id="UP000800094">
    <property type="component" value="Unassembled WGS sequence"/>
</dbReference>
<sequence length="72" mass="8498">MLGAPCYLYLLFAPPFQRGLEGKEFWRLVCALLHILWTSWTAQDTRCASAVCTGTLLRHQFCHLFRFRLYRC</sequence>
<gene>
    <name evidence="1" type="ORF">BU26DRAFT_75865</name>
</gene>
<evidence type="ECO:0000313" key="1">
    <source>
        <dbReference type="EMBL" id="KAF2245048.1"/>
    </source>
</evidence>
<dbReference type="GeneID" id="54589644"/>
<reference evidence="1" key="1">
    <citation type="journal article" date="2020" name="Stud. Mycol.">
        <title>101 Dothideomycetes genomes: a test case for predicting lifestyles and emergence of pathogens.</title>
        <authorList>
            <person name="Haridas S."/>
            <person name="Albert R."/>
            <person name="Binder M."/>
            <person name="Bloem J."/>
            <person name="Labutti K."/>
            <person name="Salamov A."/>
            <person name="Andreopoulos B."/>
            <person name="Baker S."/>
            <person name="Barry K."/>
            <person name="Bills G."/>
            <person name="Bluhm B."/>
            <person name="Cannon C."/>
            <person name="Castanera R."/>
            <person name="Culley D."/>
            <person name="Daum C."/>
            <person name="Ezra D."/>
            <person name="Gonzalez J."/>
            <person name="Henrissat B."/>
            <person name="Kuo A."/>
            <person name="Liang C."/>
            <person name="Lipzen A."/>
            <person name="Lutzoni F."/>
            <person name="Magnuson J."/>
            <person name="Mondo S."/>
            <person name="Nolan M."/>
            <person name="Ohm R."/>
            <person name="Pangilinan J."/>
            <person name="Park H.-J."/>
            <person name="Ramirez L."/>
            <person name="Alfaro M."/>
            <person name="Sun H."/>
            <person name="Tritt A."/>
            <person name="Yoshinaga Y."/>
            <person name="Zwiers L.-H."/>
            <person name="Turgeon B."/>
            <person name="Goodwin S."/>
            <person name="Spatafora J."/>
            <person name="Crous P."/>
            <person name="Grigoriev I."/>
        </authorList>
    </citation>
    <scope>NUCLEOTIDE SEQUENCE</scope>
    <source>
        <strain evidence="1">CBS 122368</strain>
    </source>
</reference>
<keyword evidence="2" id="KW-1185">Reference proteome</keyword>
<protein>
    <submittedName>
        <fullName evidence="1">Uncharacterized protein</fullName>
    </submittedName>
</protein>
<name>A0A6A6I4U2_9PLEO</name>